<reference evidence="3" key="1">
    <citation type="submission" date="2023-06" db="EMBL/GenBank/DDBJ databases">
        <title>Identification of two novel mycobacterium reveal diversities and complexities of Mycobacterium gordonae clade.</title>
        <authorList>
            <person name="Matsumoto Y."/>
            <person name="Nakamura S."/>
            <person name="Motooka D."/>
            <person name="Fukushima K."/>
        </authorList>
    </citation>
    <scope>NUCLEOTIDE SEQUENCE</scope>
    <source>
        <strain evidence="3">TY812</strain>
    </source>
</reference>
<proteinExistence type="inferred from homology"/>
<gene>
    <name evidence="3" type="ORF">QXL92_33895</name>
</gene>
<dbReference type="Pfam" id="PF06013">
    <property type="entry name" value="WXG100"/>
    <property type="match status" value="1"/>
</dbReference>
<dbReference type="NCBIfam" id="TIGR03930">
    <property type="entry name" value="WXG100_ESAT6"/>
    <property type="match status" value="1"/>
</dbReference>
<comment type="similarity">
    <text evidence="1">Belongs to the WXG100 family.</text>
</comment>
<dbReference type="InterPro" id="IPR010310">
    <property type="entry name" value="T7SS_ESAT-6-like"/>
</dbReference>
<dbReference type="EMBL" id="JAUFSA010000007">
    <property type="protein sequence ID" value="MDP7739722.1"/>
    <property type="molecule type" value="Genomic_DNA"/>
</dbReference>
<dbReference type="RefSeq" id="WP_103845698.1">
    <property type="nucleotide sequence ID" value="NZ_JAUFSA010000007.1"/>
</dbReference>
<dbReference type="Proteomes" id="UP001229081">
    <property type="component" value="Unassembled WGS sequence"/>
</dbReference>
<evidence type="ECO:0000256" key="2">
    <source>
        <dbReference type="SAM" id="MobiDB-lite"/>
    </source>
</evidence>
<accession>A0AAJ1SGG0</accession>
<comment type="caution">
    <text evidence="3">The sequence shown here is derived from an EMBL/GenBank/DDBJ whole genome shotgun (WGS) entry which is preliminary data.</text>
</comment>
<evidence type="ECO:0000313" key="4">
    <source>
        <dbReference type="Proteomes" id="UP001229081"/>
    </source>
</evidence>
<dbReference type="AlphaFoldDB" id="A0AAJ1SGG0"/>
<protein>
    <recommendedName>
        <fullName evidence="1">ESAT-6-like protein</fullName>
    </recommendedName>
</protein>
<dbReference type="InterPro" id="IPR036689">
    <property type="entry name" value="ESAT-6-like_sf"/>
</dbReference>
<organism evidence="3 4">
    <name type="scientific">Mycobacterium paragordonae</name>
    <dbReference type="NCBI Taxonomy" id="1389713"/>
    <lineage>
        <taxon>Bacteria</taxon>
        <taxon>Bacillati</taxon>
        <taxon>Actinomycetota</taxon>
        <taxon>Actinomycetes</taxon>
        <taxon>Mycobacteriales</taxon>
        <taxon>Mycobacteriaceae</taxon>
        <taxon>Mycobacterium</taxon>
    </lineage>
</organism>
<feature type="region of interest" description="Disordered" evidence="2">
    <location>
        <begin position="1"/>
        <end position="20"/>
    </location>
</feature>
<dbReference type="Gene3D" id="1.10.287.1060">
    <property type="entry name" value="ESAT-6-like"/>
    <property type="match status" value="1"/>
</dbReference>
<evidence type="ECO:0000313" key="3">
    <source>
        <dbReference type="EMBL" id="MDP7739722.1"/>
    </source>
</evidence>
<dbReference type="SUPFAM" id="SSF140453">
    <property type="entry name" value="EsxAB dimer-like"/>
    <property type="match status" value="1"/>
</dbReference>
<evidence type="ECO:0000256" key="1">
    <source>
        <dbReference type="RuleBase" id="RU362001"/>
    </source>
</evidence>
<sequence>MTNPGGTGTLHHESAEMQSAVHQIDSISTHIRGTLRSINTTVGDASAWQGDAAGAMQAAMAHWHEAATKMDRVLQDIQTGVHGSDVTVTAQEAESVSAFTRASSGLSFGI</sequence>
<name>A0AAJ1SGG0_9MYCO</name>